<evidence type="ECO:0000313" key="3">
    <source>
        <dbReference type="EMBL" id="WAQ88914.1"/>
    </source>
</evidence>
<dbReference type="EMBL" id="CP110430">
    <property type="protein sequence ID" value="WAQ88914.1"/>
    <property type="molecule type" value="Genomic_DNA"/>
</dbReference>
<sequence length="177" mass="20023">MLKASVLKHMKYPSHIQRVAEYHVAREQARTQADIPEQRNSPPELVHMEREEHGFLDPIPSPWHPFDGLPDEQSHFDKDGANRGCADESSIYSESSTSDSSSGISDASQISEYDSNNEADDEEWELPRPGPQPSPGVNPAEPAEPDTSGRRNQCDGEKDWWPYRSKEVELNSYLFIN</sequence>
<proteinExistence type="predicted"/>
<feature type="compositionally biased region" description="Acidic residues" evidence="1">
    <location>
        <begin position="115"/>
        <end position="124"/>
    </location>
</feature>
<feature type="compositionally biased region" description="Low complexity" evidence="1">
    <location>
        <begin position="87"/>
        <end position="112"/>
    </location>
</feature>
<accession>A0ABY7CW93</accession>
<keyword evidence="4" id="KW-1185">Reference proteome</keyword>
<feature type="region of interest" description="Disordered" evidence="1">
    <location>
        <begin position="53"/>
        <end position="158"/>
    </location>
</feature>
<dbReference type="Proteomes" id="UP001164743">
    <property type="component" value="Chromosome 10A"/>
</dbReference>
<feature type="compositionally biased region" description="Basic and acidic residues" evidence="1">
    <location>
        <begin position="147"/>
        <end position="158"/>
    </location>
</feature>
<dbReference type="Proteomes" id="UP001164743">
    <property type="component" value="Chromosome 4A"/>
</dbReference>
<dbReference type="GeneID" id="77801396"/>
<evidence type="ECO:0000313" key="4">
    <source>
        <dbReference type="Proteomes" id="UP001164743"/>
    </source>
</evidence>
<dbReference type="RefSeq" id="XP_053024469.1">
    <property type="nucleotide sequence ID" value="XM_053160501.1"/>
</dbReference>
<protein>
    <submittedName>
        <fullName evidence="3">Uncharacterized protein</fullName>
    </submittedName>
</protein>
<evidence type="ECO:0000313" key="2">
    <source>
        <dbReference type="EMBL" id="WAQ84205.1"/>
    </source>
</evidence>
<gene>
    <name evidence="3" type="ORF">PtA15_10A337</name>
    <name evidence="2" type="ORF">PtA15_4A657</name>
</gene>
<name>A0ABY7CW93_9BASI</name>
<evidence type="ECO:0000256" key="1">
    <source>
        <dbReference type="SAM" id="MobiDB-lite"/>
    </source>
</evidence>
<organism evidence="3 4">
    <name type="scientific">Puccinia triticina</name>
    <dbReference type="NCBI Taxonomy" id="208348"/>
    <lineage>
        <taxon>Eukaryota</taxon>
        <taxon>Fungi</taxon>
        <taxon>Dikarya</taxon>
        <taxon>Basidiomycota</taxon>
        <taxon>Pucciniomycotina</taxon>
        <taxon>Pucciniomycetes</taxon>
        <taxon>Pucciniales</taxon>
        <taxon>Pucciniaceae</taxon>
        <taxon>Puccinia</taxon>
    </lineage>
</organism>
<feature type="compositionally biased region" description="Basic and acidic residues" evidence="1">
    <location>
        <begin position="72"/>
        <end position="81"/>
    </location>
</feature>
<dbReference type="EMBL" id="CP110424">
    <property type="protein sequence ID" value="WAQ84205.1"/>
    <property type="molecule type" value="Genomic_DNA"/>
</dbReference>
<reference evidence="3" key="1">
    <citation type="submission" date="2022-10" db="EMBL/GenBank/DDBJ databases">
        <title>Puccinia triticina Genome sequencing and assembly.</title>
        <authorList>
            <person name="Li C."/>
        </authorList>
    </citation>
    <scope>NUCLEOTIDE SEQUENCE</scope>
    <source>
        <strain evidence="3">Pt15</strain>
    </source>
</reference>